<dbReference type="EMBL" id="LRGB01000512">
    <property type="protein sequence ID" value="KZS18395.1"/>
    <property type="molecule type" value="Genomic_DNA"/>
</dbReference>
<reference evidence="3 4" key="1">
    <citation type="submission" date="2016-03" db="EMBL/GenBank/DDBJ databases">
        <title>EvidentialGene: Evidence-directed Construction of Genes on Genomes.</title>
        <authorList>
            <person name="Gilbert D.G."/>
            <person name="Choi J.-H."/>
            <person name="Mockaitis K."/>
            <person name="Colbourne J."/>
            <person name="Pfrender M."/>
        </authorList>
    </citation>
    <scope>NUCLEOTIDE SEQUENCE [LARGE SCALE GENOMIC DNA]</scope>
    <source>
        <strain evidence="3 4">Xinb3</strain>
        <tissue evidence="3">Complete organism</tissue>
    </source>
</reference>
<comment type="caution">
    <text evidence="3">The sequence shown here is derived from an EMBL/GenBank/DDBJ whole genome shotgun (WGS) entry which is preliminary data.</text>
</comment>
<sequence length="217" mass="24946">MSLKSNDKSFWNMVIKPGTKHTFTVERSFHISKAVIDYTSRPHESCGVYIHSAMTSLLVDHGDQQGIILCNLHIQDNKKVLKPEADLDLYFGAGQTIALYSAKIHPDEVTNNLYKELTIHLSETRKKRVGEERKERKKKGQNISRSRRGSRKQKLDQEGCLRDLGQTTFFSIASLHPLQQIQIVSSQHFDSKSSTRVRVIQRKMQACPSDRSFWGRY</sequence>
<dbReference type="Pfam" id="PF17800">
    <property type="entry name" value="NPL"/>
    <property type="match status" value="1"/>
</dbReference>
<evidence type="ECO:0000256" key="1">
    <source>
        <dbReference type="SAM" id="MobiDB-lite"/>
    </source>
</evidence>
<dbReference type="InterPro" id="IPR041232">
    <property type="entry name" value="NPL"/>
</dbReference>
<protein>
    <recommendedName>
        <fullName evidence="2">Nucleoplasmin-like domain-containing protein</fullName>
    </recommendedName>
</protein>
<evidence type="ECO:0000259" key="2">
    <source>
        <dbReference type="Pfam" id="PF17800"/>
    </source>
</evidence>
<name>A0A162NZF1_9CRUS</name>
<organism evidence="3 4">
    <name type="scientific">Daphnia magna</name>
    <dbReference type="NCBI Taxonomy" id="35525"/>
    <lineage>
        <taxon>Eukaryota</taxon>
        <taxon>Metazoa</taxon>
        <taxon>Ecdysozoa</taxon>
        <taxon>Arthropoda</taxon>
        <taxon>Crustacea</taxon>
        <taxon>Branchiopoda</taxon>
        <taxon>Diplostraca</taxon>
        <taxon>Cladocera</taxon>
        <taxon>Anomopoda</taxon>
        <taxon>Daphniidae</taxon>
        <taxon>Daphnia</taxon>
    </lineage>
</organism>
<feature type="domain" description="Nucleoplasmin-like" evidence="2">
    <location>
        <begin position="10"/>
        <end position="99"/>
    </location>
</feature>
<dbReference type="AlphaFoldDB" id="A0A162NZF1"/>
<evidence type="ECO:0000313" key="3">
    <source>
        <dbReference type="EMBL" id="KZS18395.1"/>
    </source>
</evidence>
<feature type="region of interest" description="Disordered" evidence="1">
    <location>
        <begin position="125"/>
        <end position="157"/>
    </location>
</feature>
<accession>A0A162NZF1</accession>
<keyword evidence="4" id="KW-1185">Reference proteome</keyword>
<dbReference type="Gene3D" id="2.60.120.340">
    <property type="entry name" value="Nucleoplasmin core domain"/>
    <property type="match status" value="1"/>
</dbReference>
<feature type="compositionally biased region" description="Basic residues" evidence="1">
    <location>
        <begin position="135"/>
        <end position="152"/>
    </location>
</feature>
<dbReference type="Proteomes" id="UP000076858">
    <property type="component" value="Unassembled WGS sequence"/>
</dbReference>
<gene>
    <name evidence="3" type="ORF">APZ42_014899</name>
</gene>
<evidence type="ECO:0000313" key="4">
    <source>
        <dbReference type="Proteomes" id="UP000076858"/>
    </source>
</evidence>
<proteinExistence type="predicted"/>